<keyword evidence="2" id="KW-1185">Reference proteome</keyword>
<accession>A0ABY4GF04</accession>
<geneLocation type="plasmid" evidence="1 2">
    <name>unnamed4</name>
</geneLocation>
<organism evidence="1 2">
    <name type="scientific">Hymenobacter volaticus</name>
    <dbReference type="NCBI Taxonomy" id="2932254"/>
    <lineage>
        <taxon>Bacteria</taxon>
        <taxon>Pseudomonadati</taxon>
        <taxon>Bacteroidota</taxon>
        <taxon>Cytophagia</taxon>
        <taxon>Cytophagales</taxon>
        <taxon>Hymenobacteraceae</taxon>
        <taxon>Hymenobacter</taxon>
    </lineage>
</organism>
<dbReference type="RefSeq" id="WP_245127151.1">
    <property type="nucleotide sequence ID" value="NZ_CP095065.1"/>
</dbReference>
<reference evidence="1" key="1">
    <citation type="submission" date="2022-04" db="EMBL/GenBank/DDBJ databases">
        <title>Hymenobacter sp. isolated from the air.</title>
        <authorList>
            <person name="Won M."/>
            <person name="Lee C.-M."/>
            <person name="Woen H.-Y."/>
            <person name="Kwon S.-W."/>
        </authorList>
    </citation>
    <scope>NUCLEOTIDE SEQUENCE</scope>
    <source>
        <strain evidence="1">5420S-77</strain>
        <plasmid evidence="1">unnamed4</plasmid>
    </source>
</reference>
<proteinExistence type="predicted"/>
<dbReference type="Proteomes" id="UP000830401">
    <property type="component" value="Plasmid unnamed4"/>
</dbReference>
<dbReference type="EMBL" id="CP095065">
    <property type="protein sequence ID" value="UOQ69401.1"/>
    <property type="molecule type" value="Genomic_DNA"/>
</dbReference>
<gene>
    <name evidence="1" type="ORF">MUN86_27315</name>
</gene>
<name>A0ABY4GF04_9BACT</name>
<evidence type="ECO:0000313" key="1">
    <source>
        <dbReference type="EMBL" id="UOQ69401.1"/>
    </source>
</evidence>
<protein>
    <submittedName>
        <fullName evidence="1">Uncharacterized protein</fullName>
    </submittedName>
</protein>
<sequence>MRLALSLGSKLWRFGERHIVALGRQKVVVAVVILIRRVLEASPWGSLRLKGAVNYVFDAATSLGGPASPAGVLLKHCYGPLERIERRRGGL</sequence>
<evidence type="ECO:0000313" key="2">
    <source>
        <dbReference type="Proteomes" id="UP000830401"/>
    </source>
</evidence>
<keyword evidence="1" id="KW-0614">Plasmid</keyword>